<gene>
    <name evidence="2" type="ORF">CP523_13615</name>
    <name evidence="3" type="ORF">NH397_06010</name>
</gene>
<dbReference type="RefSeq" id="WP_066679023.1">
    <property type="nucleotide sequence ID" value="NZ_CABMIZ010000061.1"/>
</dbReference>
<keyword evidence="5" id="KW-1185">Reference proteome</keyword>
<evidence type="ECO:0000313" key="2">
    <source>
        <dbReference type="EMBL" id="AYE35382.1"/>
    </source>
</evidence>
<proteinExistence type="predicted"/>
<dbReference type="AlphaFoldDB" id="A0A9N7PLF4"/>
<dbReference type="EMBL" id="CP099799">
    <property type="protein sequence ID" value="USS01979.1"/>
    <property type="molecule type" value="Genomic_DNA"/>
</dbReference>
<dbReference type="EMBL" id="CP023671">
    <property type="protein sequence ID" value="AYE35382.1"/>
    <property type="molecule type" value="Genomic_DNA"/>
</dbReference>
<dbReference type="Pfam" id="PF08378">
    <property type="entry name" value="NERD"/>
    <property type="match status" value="1"/>
</dbReference>
<evidence type="ECO:0000313" key="5">
    <source>
        <dbReference type="Proteomes" id="UP001055437"/>
    </source>
</evidence>
<dbReference type="Proteomes" id="UP001055437">
    <property type="component" value="Chromosome"/>
</dbReference>
<protein>
    <submittedName>
        <fullName evidence="3">NERD domain-containing protein</fullName>
    </submittedName>
</protein>
<dbReference type="GeneID" id="303561723"/>
<evidence type="ECO:0000313" key="3">
    <source>
        <dbReference type="EMBL" id="USS01979.1"/>
    </source>
</evidence>
<dbReference type="InterPro" id="IPR011528">
    <property type="entry name" value="NERD"/>
</dbReference>
<evidence type="ECO:0000313" key="4">
    <source>
        <dbReference type="Proteomes" id="UP000280586"/>
    </source>
</evidence>
<dbReference type="Proteomes" id="UP000280586">
    <property type="component" value="Chromosome"/>
</dbReference>
<dbReference type="OrthoDB" id="9813328at2"/>
<feature type="domain" description="NERD" evidence="1">
    <location>
        <begin position="7"/>
        <end position="56"/>
    </location>
</feature>
<evidence type="ECO:0000259" key="1">
    <source>
        <dbReference type="Pfam" id="PF08378"/>
    </source>
</evidence>
<reference evidence="2 4" key="1">
    <citation type="submission" date="2017-09" db="EMBL/GenBank/DDBJ databases">
        <authorList>
            <person name="Thomas P."/>
            <person name="Seyboldt C."/>
        </authorList>
    </citation>
    <scope>NUCLEOTIDE SEQUENCE [LARGE SCALE GENOMIC DNA]</scope>
    <source>
        <strain evidence="2 4">DSM 7534</strain>
    </source>
</reference>
<reference evidence="3" key="2">
    <citation type="submission" date="2022-06" db="EMBL/GenBank/DDBJ databases">
        <authorList>
            <person name="Holder M.E."/>
            <person name="Ajami N.J."/>
            <person name="Petrosino J.F."/>
        </authorList>
    </citation>
    <scope>NUCLEOTIDE SEQUENCE</scope>
    <source>
        <strain evidence="3">RMA 8861</strain>
    </source>
</reference>
<name>A0A9N7PLF4_CLOSE</name>
<sequence>MDWKVIGLENDEKWIQEIDGNTYYRVNPCTQNDAHIKYLRRYLGVDRPIYYSIVVFGEESILVNKDKYGGYNSVMNLGELEDEMVLLTNSELLFSDY</sequence>
<accession>A0A9N7PLF4</accession>
<dbReference type="KEGG" id="csep:CP523_13615"/>
<organism evidence="2 4">
    <name type="scientific">Clostridium septicum</name>
    <dbReference type="NCBI Taxonomy" id="1504"/>
    <lineage>
        <taxon>Bacteria</taxon>
        <taxon>Bacillati</taxon>
        <taxon>Bacillota</taxon>
        <taxon>Clostridia</taxon>
        <taxon>Eubacteriales</taxon>
        <taxon>Clostridiaceae</taxon>
        <taxon>Clostridium</taxon>
    </lineage>
</organism>